<name>A0A975WBY0_9RHOB</name>
<dbReference type="Proteomes" id="UP000182932">
    <property type="component" value="Unassembled WGS sequence"/>
</dbReference>
<evidence type="ECO:0000313" key="4">
    <source>
        <dbReference type="Proteomes" id="UP000182932"/>
    </source>
</evidence>
<accession>A0A975WBY0</accession>
<proteinExistence type="predicted"/>
<dbReference type="SUPFAM" id="SSF159245">
    <property type="entry name" value="AttH-like"/>
    <property type="match status" value="1"/>
</dbReference>
<dbReference type="GeneID" id="80821450"/>
<feature type="domain" description="DUF7064" evidence="2">
    <location>
        <begin position="182"/>
        <end position="304"/>
    </location>
</feature>
<comment type="caution">
    <text evidence="3">The sequence shown here is derived from an EMBL/GenBank/DDBJ whole genome shotgun (WGS) entry which is preliminary data.</text>
</comment>
<evidence type="ECO:0000313" key="3">
    <source>
        <dbReference type="EMBL" id="SEJ83552.1"/>
    </source>
</evidence>
<evidence type="ECO:0000256" key="1">
    <source>
        <dbReference type="SAM" id="MobiDB-lite"/>
    </source>
</evidence>
<dbReference type="RefSeq" id="WP_074837388.1">
    <property type="nucleotide sequence ID" value="NZ_FNYY01000011.1"/>
</dbReference>
<protein>
    <recommendedName>
        <fullName evidence="2">DUF7064 domain-containing protein</fullName>
    </recommendedName>
</protein>
<sequence length="320" mass="36847">MIDWIKTAPEVSDPGYMQDDDLRHRPEPGGKMRDSLFWQIIMPEHELGFQCYLYLTGDGRAGFNLILWGADRKPYVLELVQGHVPEDMDFDDFRLEGLHVRQPADQKTARISFKSEKVTLDYSFEGFHDQFSYRSNPDDLPGWFAENRLEQSGWVKGHIEWDGNRIDLDRIGHRDHSWGTRHWQAPQHWKWLVAYTPDASRIVNAWIWQAVGEWGVGGYVIRDGELVPIASVKQKAQFDERMMQTGIMVEITDTRGDTCEMEMERFGLVKLPTGGRYATMISEAACRVKIDGQDGAGQFECQWPVDYLDKMIELKAAGGI</sequence>
<dbReference type="AlphaFoldDB" id="A0A975WBY0"/>
<dbReference type="Pfam" id="PF23212">
    <property type="entry name" value="DUF7064"/>
    <property type="match status" value="1"/>
</dbReference>
<keyword evidence="4" id="KW-1185">Reference proteome</keyword>
<dbReference type="EMBL" id="FNYY01000011">
    <property type="protein sequence ID" value="SEJ83552.1"/>
    <property type="molecule type" value="Genomic_DNA"/>
</dbReference>
<organism evidence="3 4">
    <name type="scientific">Marinovum algicola</name>
    <dbReference type="NCBI Taxonomy" id="42444"/>
    <lineage>
        <taxon>Bacteria</taxon>
        <taxon>Pseudomonadati</taxon>
        <taxon>Pseudomonadota</taxon>
        <taxon>Alphaproteobacteria</taxon>
        <taxon>Rhodobacterales</taxon>
        <taxon>Roseobacteraceae</taxon>
        <taxon>Marinovum</taxon>
    </lineage>
</organism>
<gene>
    <name evidence="3" type="ORF">SAMN04487940_111103</name>
</gene>
<feature type="region of interest" description="Disordered" evidence="1">
    <location>
        <begin position="1"/>
        <end position="25"/>
    </location>
</feature>
<dbReference type="InterPro" id="IPR055492">
    <property type="entry name" value="DUF7064"/>
</dbReference>
<evidence type="ECO:0000259" key="2">
    <source>
        <dbReference type="Pfam" id="PF23212"/>
    </source>
</evidence>
<reference evidence="3 4" key="1">
    <citation type="submission" date="2016-10" db="EMBL/GenBank/DDBJ databases">
        <authorList>
            <person name="Varghese N."/>
            <person name="Submissions S."/>
        </authorList>
    </citation>
    <scope>NUCLEOTIDE SEQUENCE [LARGE SCALE GENOMIC DNA]</scope>
    <source>
        <strain evidence="3 4">FF3</strain>
    </source>
</reference>